<evidence type="ECO:0000313" key="2">
    <source>
        <dbReference type="Proteomes" id="UP001595993"/>
    </source>
</evidence>
<reference evidence="2" key="1">
    <citation type="journal article" date="2019" name="Int. J. Syst. Evol. Microbiol.">
        <title>The Global Catalogue of Microorganisms (GCM) 10K type strain sequencing project: providing services to taxonomists for standard genome sequencing and annotation.</title>
        <authorList>
            <consortium name="The Broad Institute Genomics Platform"/>
            <consortium name="The Broad Institute Genome Sequencing Center for Infectious Disease"/>
            <person name="Wu L."/>
            <person name="Ma J."/>
        </authorList>
    </citation>
    <scope>NUCLEOTIDE SEQUENCE [LARGE SCALE GENOMIC DNA]</scope>
    <source>
        <strain evidence="2">CGMCC 4.7139</strain>
    </source>
</reference>
<dbReference type="RefSeq" id="WP_381191451.1">
    <property type="nucleotide sequence ID" value="NZ_JBHSFE010000004.1"/>
</dbReference>
<comment type="caution">
    <text evidence="1">The sequence shown here is derived from an EMBL/GenBank/DDBJ whole genome shotgun (WGS) entry which is preliminary data.</text>
</comment>
<organism evidence="1 2">
    <name type="scientific">Streptomyces maoxianensis</name>
    <dbReference type="NCBI Taxonomy" id="1459942"/>
    <lineage>
        <taxon>Bacteria</taxon>
        <taxon>Bacillati</taxon>
        <taxon>Actinomycetota</taxon>
        <taxon>Actinomycetes</taxon>
        <taxon>Kitasatosporales</taxon>
        <taxon>Streptomycetaceae</taxon>
        <taxon>Streptomyces</taxon>
    </lineage>
</organism>
<proteinExistence type="predicted"/>
<accession>A0ABV9G0V3</accession>
<evidence type="ECO:0000313" key="1">
    <source>
        <dbReference type="EMBL" id="MFC4606878.1"/>
    </source>
</evidence>
<protein>
    <submittedName>
        <fullName evidence="1">Uncharacterized protein</fullName>
    </submittedName>
</protein>
<dbReference type="Proteomes" id="UP001595993">
    <property type="component" value="Unassembled WGS sequence"/>
</dbReference>
<dbReference type="EMBL" id="JBHSFE010000004">
    <property type="protein sequence ID" value="MFC4606878.1"/>
    <property type="molecule type" value="Genomic_DNA"/>
</dbReference>
<gene>
    <name evidence="1" type="ORF">ACFO9E_03405</name>
</gene>
<sequence>MSSPIGASISFHLTEKPFVMCHEYGTKRTPILAVQDKHASLTLYARDNVAPAEQRKFARELLAAATAYAAAVETYTAQLA</sequence>
<keyword evidence="2" id="KW-1185">Reference proteome</keyword>
<name>A0ABV9G0V3_9ACTN</name>